<proteinExistence type="predicted"/>
<reference evidence="3" key="2">
    <citation type="journal article" date="2022" name="Hortic Res">
        <title>The genome of Dioscorea zingiberensis sheds light on the biosynthesis, origin and evolution of the medicinally important diosgenin saponins.</title>
        <authorList>
            <person name="Li Y."/>
            <person name="Tan C."/>
            <person name="Li Z."/>
            <person name="Guo J."/>
            <person name="Li S."/>
            <person name="Chen X."/>
            <person name="Wang C."/>
            <person name="Dai X."/>
            <person name="Yang H."/>
            <person name="Song W."/>
            <person name="Hou L."/>
            <person name="Xu J."/>
            <person name="Tong Z."/>
            <person name="Xu A."/>
            <person name="Yuan X."/>
            <person name="Wang W."/>
            <person name="Yang Q."/>
            <person name="Chen L."/>
            <person name="Sun Z."/>
            <person name="Wang K."/>
            <person name="Pan B."/>
            <person name="Chen J."/>
            <person name="Bao Y."/>
            <person name="Liu F."/>
            <person name="Qi X."/>
            <person name="Gang D.R."/>
            <person name="Wen J."/>
            <person name="Li J."/>
        </authorList>
    </citation>
    <scope>NUCLEOTIDE SEQUENCE</scope>
    <source>
        <strain evidence="3">Dzin_1.0</strain>
    </source>
</reference>
<name>A0A9D5HU90_9LILI</name>
<dbReference type="AlphaFoldDB" id="A0A9D5HU90"/>
<evidence type="ECO:0000313" key="4">
    <source>
        <dbReference type="Proteomes" id="UP001085076"/>
    </source>
</evidence>
<keyword evidence="2" id="KW-0472">Membrane</keyword>
<keyword evidence="2" id="KW-1133">Transmembrane helix</keyword>
<evidence type="ECO:0000256" key="1">
    <source>
        <dbReference type="SAM" id="MobiDB-lite"/>
    </source>
</evidence>
<feature type="transmembrane region" description="Helical" evidence="2">
    <location>
        <begin position="144"/>
        <end position="165"/>
    </location>
</feature>
<protein>
    <submittedName>
        <fullName evidence="3">Uncharacterized protein</fullName>
    </submittedName>
</protein>
<accession>A0A9D5HU90</accession>
<keyword evidence="4" id="KW-1185">Reference proteome</keyword>
<evidence type="ECO:0000256" key="2">
    <source>
        <dbReference type="SAM" id="Phobius"/>
    </source>
</evidence>
<feature type="region of interest" description="Disordered" evidence="1">
    <location>
        <begin position="29"/>
        <end position="49"/>
    </location>
</feature>
<organism evidence="3 4">
    <name type="scientific">Dioscorea zingiberensis</name>
    <dbReference type="NCBI Taxonomy" id="325984"/>
    <lineage>
        <taxon>Eukaryota</taxon>
        <taxon>Viridiplantae</taxon>
        <taxon>Streptophyta</taxon>
        <taxon>Embryophyta</taxon>
        <taxon>Tracheophyta</taxon>
        <taxon>Spermatophyta</taxon>
        <taxon>Magnoliopsida</taxon>
        <taxon>Liliopsida</taxon>
        <taxon>Dioscoreales</taxon>
        <taxon>Dioscoreaceae</taxon>
        <taxon>Dioscorea</taxon>
    </lineage>
</organism>
<sequence>MKRSHASKDQLHEQLQHLEDDWNSYKKSIPRKRHARCIPKLSPSPTSPDSILIDLLNNSPKKLLSSLQHTPSSDDEEWRPKGRCLLEALETCSTACSSGLSHCSGIRSSCSCSNGECSLSSCSLIVEDVGEEKMMSDGRWRVRVLLLVLLCVCMVFAMVVGLISLKEFGFGDQDGEFIVPT</sequence>
<reference evidence="3" key="1">
    <citation type="submission" date="2021-03" db="EMBL/GenBank/DDBJ databases">
        <authorList>
            <person name="Li Z."/>
            <person name="Yang C."/>
        </authorList>
    </citation>
    <scope>NUCLEOTIDE SEQUENCE</scope>
    <source>
        <strain evidence="3">Dzin_1.0</strain>
        <tissue evidence="3">Leaf</tissue>
    </source>
</reference>
<comment type="caution">
    <text evidence="3">The sequence shown here is derived from an EMBL/GenBank/DDBJ whole genome shotgun (WGS) entry which is preliminary data.</text>
</comment>
<evidence type="ECO:0000313" key="3">
    <source>
        <dbReference type="EMBL" id="KAJ0988833.1"/>
    </source>
</evidence>
<keyword evidence="2" id="KW-0812">Transmembrane</keyword>
<dbReference type="Proteomes" id="UP001085076">
    <property type="component" value="Miscellaneous, Linkage group lg01"/>
</dbReference>
<gene>
    <name evidence="3" type="ORF">J5N97_007189</name>
</gene>
<dbReference type="EMBL" id="JAGGNH010000001">
    <property type="protein sequence ID" value="KAJ0988833.1"/>
    <property type="molecule type" value="Genomic_DNA"/>
</dbReference>